<evidence type="ECO:0000256" key="1">
    <source>
        <dbReference type="ARBA" id="ARBA00022729"/>
    </source>
</evidence>
<evidence type="ECO:0000256" key="2">
    <source>
        <dbReference type="SAM" id="SignalP"/>
    </source>
</evidence>
<accession>A0ABT0H853</accession>
<keyword evidence="1 2" id="KW-0732">Signal</keyword>
<dbReference type="InterPro" id="IPR026444">
    <property type="entry name" value="Secre_tail"/>
</dbReference>
<dbReference type="EMBL" id="JALPQF010000006">
    <property type="protein sequence ID" value="MCK8480533.1"/>
    <property type="molecule type" value="Genomic_DNA"/>
</dbReference>
<comment type="caution">
    <text evidence="4">The sequence shown here is derived from an EMBL/GenBank/DDBJ whole genome shotgun (WGS) entry which is preliminary data.</text>
</comment>
<feature type="signal peptide" evidence="2">
    <location>
        <begin position="1"/>
        <end position="26"/>
    </location>
</feature>
<dbReference type="Proteomes" id="UP001203687">
    <property type="component" value="Unassembled WGS sequence"/>
</dbReference>
<feature type="domain" description="Secretion system C-terminal sorting" evidence="3">
    <location>
        <begin position="712"/>
        <end position="776"/>
    </location>
</feature>
<dbReference type="Pfam" id="PF18962">
    <property type="entry name" value="Por_Secre_tail"/>
    <property type="match status" value="1"/>
</dbReference>
<proteinExistence type="predicted"/>
<dbReference type="NCBIfam" id="TIGR04183">
    <property type="entry name" value="Por_Secre_tail"/>
    <property type="match status" value="1"/>
</dbReference>
<evidence type="ECO:0000313" key="4">
    <source>
        <dbReference type="EMBL" id="MCK8480533.1"/>
    </source>
</evidence>
<sequence length="777" mass="83649">MMKNYASLKINSLLFITFLASLLTFGQNTPKTVSMSSTENNSTAFSAEGTIATSITTFYTHWDTNYLYIGWSEGQTNYSSDLYYVAIDTNPNTASGTSNAIEGVGFATGNSLPDYYAVFENNSSFYGIPASNGNAIELYDGTSGTWNFVSRIDGNDNIESKIDFQNSPNGEVRIRIAWSTIGFTPGNNKPLGITYWTNNSNGNFMWSRFPNSNPATGSTSKTLTHQIIFNSTGSGVNPSASYYENSFSENTKYASNNDGNWNDVNNWIYNGIPTDGGDITVNNDLTLDIDASLDSATINAGSSITINSGITLATTDGLTLESTSNSYSSLLPNGTISGPVTYNRYVNSNAETGGNDLISAPVSGQAFDLFIDNNPNILAEPDPGIRVLFGGFNINDNAYELWDETDTTPLAPGAGYRSGIDPAASSNIVQFQGTVNTSTITTSISEGTGSKWNLIGNPYPSYLSAQGFLAQNSSLLDPAATAIYGYNDDTDAFAGGKYTIINNFSTYNLTPGQGFFVASNATGGTAEFQLSMRSISGGDDFIQGRETNVVTNLKLMLSNASDSFLTDIYFSEFSTLGLDPGYDASLFGGVAPAFSIYSHLVEENSGVPYGIQAVGETDYNDVTIPLGVNANQGEQITFTIDSSTIPSSVDVYLDDTVASTSTLLNSMDYILTPSTNLSGTGRFFLRFTDSSLSTQENDFDNILIYTSRPTKTINVQGVFTQATTLQLYDIQGRLVKTSKIDNTLTENRIDISNVNTGVYIVKLENSNRIVTQKLIIQ</sequence>
<name>A0ABT0H853_9FLAO</name>
<evidence type="ECO:0000259" key="3">
    <source>
        <dbReference type="Pfam" id="PF18962"/>
    </source>
</evidence>
<protein>
    <submittedName>
        <fullName evidence="4">T9SS type A sorting domain-containing protein</fullName>
    </submittedName>
</protein>
<keyword evidence="5" id="KW-1185">Reference proteome</keyword>
<evidence type="ECO:0000313" key="5">
    <source>
        <dbReference type="Proteomes" id="UP001203687"/>
    </source>
</evidence>
<reference evidence="4" key="1">
    <citation type="submission" date="2022-04" db="EMBL/GenBank/DDBJ databases">
        <authorList>
            <person name="Ren T."/>
        </authorList>
    </citation>
    <scope>NUCLEOTIDE SEQUENCE</scope>
    <source>
        <strain evidence="4">F63249</strain>
    </source>
</reference>
<dbReference type="RefSeq" id="WP_248412616.1">
    <property type="nucleotide sequence ID" value="NZ_JALPQF010000006.1"/>
</dbReference>
<organism evidence="4 5">
    <name type="scientific">Psychroserpens algicola</name>
    <dbReference type="NCBI Taxonomy" id="1719034"/>
    <lineage>
        <taxon>Bacteria</taxon>
        <taxon>Pseudomonadati</taxon>
        <taxon>Bacteroidota</taxon>
        <taxon>Flavobacteriia</taxon>
        <taxon>Flavobacteriales</taxon>
        <taxon>Flavobacteriaceae</taxon>
        <taxon>Psychroserpens</taxon>
    </lineage>
</organism>
<feature type="chain" id="PRO_5046073773" evidence="2">
    <location>
        <begin position="27"/>
        <end position="777"/>
    </location>
</feature>
<gene>
    <name evidence="4" type="ORF">MUY34_07875</name>
</gene>